<dbReference type="Proteomes" id="UP000030993">
    <property type="component" value="Unassembled WGS sequence"/>
</dbReference>
<dbReference type="InterPro" id="IPR021729">
    <property type="entry name" value="DUF3298"/>
</dbReference>
<sequence>MWKKVLAAGSAVLALGLVAPITSDYSYTGVAMACEEPGNLSTPGGIPFTHPLAYSSSIQRSQINHDGRVLMEASTYEVKLDQSIADNYPKLQESLEKLSANNWSYMRHVMNQWEPDLIEQYEQSKNHEWYKENSGPLYSYELSYKGLRADSAVFSCVGGEFVYLGGAHPVYYYKAHVFDSQTGKEFKLNDIFKTTDGLAEIIVEETESQIEHKSSMPDKKEVLKAVKQMLEDDSLQFGMTEDDFVVYFGNYAIGPYAMGTLEVKLPYKKYFKLFNSKYVFYGTRAKG</sequence>
<organism evidence="3 4">
    <name type="scientific">Anaerovibrio lipolyticus</name>
    <dbReference type="NCBI Taxonomy" id="82374"/>
    <lineage>
        <taxon>Bacteria</taxon>
        <taxon>Bacillati</taxon>
        <taxon>Bacillota</taxon>
        <taxon>Negativicutes</taxon>
        <taxon>Selenomonadales</taxon>
        <taxon>Selenomonadaceae</taxon>
        <taxon>Anaerovibrio</taxon>
    </lineage>
</organism>
<keyword evidence="4" id="KW-1185">Reference proteome</keyword>
<feature type="chain" id="PRO_5039518281" description="DUF3298 domain-containing protein" evidence="1">
    <location>
        <begin position="20"/>
        <end position="287"/>
    </location>
</feature>
<dbReference type="AlphaFoldDB" id="A0A0B2K1Z1"/>
<dbReference type="STRING" id="82374.NZ47_02025"/>
<protein>
    <recommendedName>
        <fullName evidence="2">DUF3298 domain-containing protein</fullName>
    </recommendedName>
</protein>
<dbReference type="Pfam" id="PF11738">
    <property type="entry name" value="DUF3298"/>
    <property type="match status" value="1"/>
</dbReference>
<dbReference type="Gene3D" id="3.30.565.40">
    <property type="entry name" value="Fervidobacterium nodosum Rt17-B1 like"/>
    <property type="match status" value="1"/>
</dbReference>
<reference evidence="3 4" key="1">
    <citation type="journal article" date="2013" name="PLoS ONE">
        <title>Identification and characterization of three novel lipases belonging to families II and V from Anaerovibrio lipolyticus 5ST.</title>
        <authorList>
            <person name="Prive F."/>
            <person name="Kaderbhai N.N."/>
            <person name="Girdwood S."/>
            <person name="Worgan H.J."/>
            <person name="Pinloche E."/>
            <person name="Scollan N.D."/>
            <person name="Huws S.A."/>
            <person name="Newbold C.J."/>
        </authorList>
    </citation>
    <scope>NUCLEOTIDE SEQUENCE [LARGE SCALE GENOMIC DNA]</scope>
    <source>
        <strain evidence="3 4">5S</strain>
    </source>
</reference>
<dbReference type="InterPro" id="IPR037126">
    <property type="entry name" value="PdaC/RsiV-like_sf"/>
</dbReference>
<accession>A0A0B2K1Z1</accession>
<dbReference type="RefSeq" id="WP_039206030.1">
    <property type="nucleotide sequence ID" value="NZ_JSCE01000037.1"/>
</dbReference>
<evidence type="ECO:0000313" key="3">
    <source>
        <dbReference type="EMBL" id="KHM52918.1"/>
    </source>
</evidence>
<proteinExistence type="predicted"/>
<keyword evidence="1" id="KW-0732">Signal</keyword>
<comment type="caution">
    <text evidence="3">The sequence shown here is derived from an EMBL/GenBank/DDBJ whole genome shotgun (WGS) entry which is preliminary data.</text>
</comment>
<feature type="signal peptide" evidence="1">
    <location>
        <begin position="1"/>
        <end position="19"/>
    </location>
</feature>
<evidence type="ECO:0000259" key="2">
    <source>
        <dbReference type="Pfam" id="PF11738"/>
    </source>
</evidence>
<dbReference type="Gene3D" id="3.90.640.20">
    <property type="entry name" value="Heat-shock cognate protein, ATPase"/>
    <property type="match status" value="1"/>
</dbReference>
<feature type="domain" description="DUF3298" evidence="2">
    <location>
        <begin position="189"/>
        <end position="268"/>
    </location>
</feature>
<evidence type="ECO:0000256" key="1">
    <source>
        <dbReference type="SAM" id="SignalP"/>
    </source>
</evidence>
<evidence type="ECO:0000313" key="4">
    <source>
        <dbReference type="Proteomes" id="UP000030993"/>
    </source>
</evidence>
<gene>
    <name evidence="3" type="ORF">NZ47_02025</name>
</gene>
<dbReference type="EMBL" id="JSCE01000037">
    <property type="protein sequence ID" value="KHM52918.1"/>
    <property type="molecule type" value="Genomic_DNA"/>
</dbReference>
<name>A0A0B2K1Z1_9FIRM</name>